<protein>
    <recommendedName>
        <fullName evidence="1">Ig-like domain-containing protein</fullName>
    </recommendedName>
</protein>
<dbReference type="Gene3D" id="2.60.40.2700">
    <property type="match status" value="1"/>
</dbReference>
<dbReference type="Proteomes" id="UP001501758">
    <property type="component" value="Unassembled WGS sequence"/>
</dbReference>
<feature type="domain" description="Ig-like" evidence="1">
    <location>
        <begin position="299"/>
        <end position="376"/>
    </location>
</feature>
<evidence type="ECO:0000259" key="1">
    <source>
        <dbReference type="Pfam" id="PF19081"/>
    </source>
</evidence>
<organism evidence="2 3">
    <name type="scientific">Aquimarina litoralis</name>
    <dbReference type="NCBI Taxonomy" id="584605"/>
    <lineage>
        <taxon>Bacteria</taxon>
        <taxon>Pseudomonadati</taxon>
        <taxon>Bacteroidota</taxon>
        <taxon>Flavobacteriia</taxon>
        <taxon>Flavobacteriales</taxon>
        <taxon>Flavobacteriaceae</taxon>
        <taxon>Aquimarina</taxon>
    </lineage>
</organism>
<dbReference type="Pfam" id="PF19081">
    <property type="entry name" value="Ig_7"/>
    <property type="match status" value="1"/>
</dbReference>
<comment type="caution">
    <text evidence="2">The sequence shown here is derived from an EMBL/GenBank/DDBJ whole genome shotgun (WGS) entry which is preliminary data.</text>
</comment>
<sequence length="600" mass="65408">MGFCNGNSGDPIFNETFGTGTNIGPALPPGSTTYRYINTAPDDGAYTISSFTGYFDWHDTDDHTPGDTNGKCFIVNADFTAGEFFRRLVTGLCENTSYEFSAWLLNLLPSSGCGGNGIPVNVNFQIWDITSTNLLASGNTDDIFSTEDPNWEQYGLVFQTLPGQTSVVLRMSNNGDGGCGNDLAIDDIVFRTCGDFIDVTDTQNNSSINVCESDAPISVTLTATPDFSIYTSHAYQWQESSDNVNWTDISGETNEIFTTPALTTTTYYRAKVAEDAINLANPLCIALSETYEVNIITQPIAPVSNGNVINCDNENQGVSVNVPNGITVNWYDSAVGGNLLQSNTTTYITDLAGTYYAEAISELGSCISNTRTAVSLDFFESPEVTDEETSFCSGGSVVLDAGITNVTYLWNTGETTSNITVNVEDTYTVTVTDSNMCSSVKTIVVTESEAPVIEAITSIGDTITIITANTGEFEYSVDGINYQSSNVFTNLEGGLYEVMVREINGCGTDSEEYILLVYPEFFTPNNDGVNELWQIEGIQQFPTASIYIYDRYGKLLKQLLPDSTGWNGTYLGRQMPSSEYWFRADLRDRSSVTGHFSLIR</sequence>
<accession>A0ABN1J5V6</accession>
<dbReference type="InterPro" id="IPR044023">
    <property type="entry name" value="Ig_7"/>
</dbReference>
<dbReference type="Pfam" id="PF13585">
    <property type="entry name" value="CHU_C"/>
    <property type="match status" value="1"/>
</dbReference>
<proteinExistence type="predicted"/>
<dbReference type="InterPro" id="IPR026341">
    <property type="entry name" value="T9SS_type_B"/>
</dbReference>
<name>A0ABN1J5V6_9FLAO</name>
<keyword evidence="3" id="KW-1185">Reference proteome</keyword>
<evidence type="ECO:0000313" key="3">
    <source>
        <dbReference type="Proteomes" id="UP001501758"/>
    </source>
</evidence>
<reference evidence="2 3" key="1">
    <citation type="journal article" date="2019" name="Int. J. Syst. Evol. Microbiol.">
        <title>The Global Catalogue of Microorganisms (GCM) 10K type strain sequencing project: providing services to taxonomists for standard genome sequencing and annotation.</title>
        <authorList>
            <consortium name="The Broad Institute Genomics Platform"/>
            <consortium name="The Broad Institute Genome Sequencing Center for Infectious Disease"/>
            <person name="Wu L."/>
            <person name="Ma J."/>
        </authorList>
    </citation>
    <scope>NUCLEOTIDE SEQUENCE [LARGE SCALE GENOMIC DNA]</scope>
    <source>
        <strain evidence="2 3">JCM 15974</strain>
    </source>
</reference>
<dbReference type="EMBL" id="BAAAGE010000004">
    <property type="protein sequence ID" value="GAA0729069.1"/>
    <property type="molecule type" value="Genomic_DNA"/>
</dbReference>
<evidence type="ECO:0000313" key="2">
    <source>
        <dbReference type="EMBL" id="GAA0729069.1"/>
    </source>
</evidence>
<gene>
    <name evidence="2" type="ORF">GCM10009430_38800</name>
</gene>
<dbReference type="NCBIfam" id="TIGR04131">
    <property type="entry name" value="Bac_Flav_CTERM"/>
    <property type="match status" value="1"/>
</dbReference>